<dbReference type="Pfam" id="PF03771">
    <property type="entry name" value="SPDY"/>
    <property type="match status" value="2"/>
</dbReference>
<accession>A0A2K8P8K0</accession>
<reference evidence="2 3" key="1">
    <citation type="submission" date="2017-11" db="EMBL/GenBank/DDBJ databases">
        <title>Complete genome sequence of Streptomyces lavendulae subsp. lavendulae CCM 3239 (formerly 'Streptomyces aureofaciens CCM 3239'), the producer of the angucycline-type antibiotic auricin.</title>
        <authorList>
            <person name="Busche T."/>
            <person name="Novakova R."/>
            <person name="Al'Dilaimi A."/>
            <person name="Homerova D."/>
            <person name="Feckova L."/>
            <person name="Rezuchova B."/>
            <person name="Mingyar E."/>
            <person name="Csolleiova D."/>
            <person name="Bekeova C."/>
            <person name="Winkler A."/>
            <person name="Sevcikova B."/>
            <person name="Kalinowski J."/>
            <person name="Kormanec J."/>
            <person name="Ruckert C."/>
        </authorList>
    </citation>
    <scope>NUCLEOTIDE SEQUENCE [LARGE SCALE GENOMIC DNA]</scope>
    <source>
        <strain evidence="2 3">CCM 3239</strain>
    </source>
</reference>
<dbReference type="EMBL" id="CP024985">
    <property type="protein sequence ID" value="ATZ23064.1"/>
    <property type="molecule type" value="Genomic_DNA"/>
</dbReference>
<evidence type="ECO:0000256" key="1">
    <source>
        <dbReference type="SAM" id="MobiDB-lite"/>
    </source>
</evidence>
<gene>
    <name evidence="2" type="ORF">SLAV_05795</name>
</gene>
<keyword evidence="3" id="KW-1185">Reference proteome</keyword>
<evidence type="ECO:0000313" key="2">
    <source>
        <dbReference type="EMBL" id="ATZ23064.1"/>
    </source>
</evidence>
<name>A0A2K8P8K0_STRLA</name>
<evidence type="ECO:0000313" key="3">
    <source>
        <dbReference type="Proteomes" id="UP000231791"/>
    </source>
</evidence>
<organism evidence="2 3">
    <name type="scientific">Streptomyces lavendulae subsp. lavendulae</name>
    <dbReference type="NCBI Taxonomy" id="58340"/>
    <lineage>
        <taxon>Bacteria</taxon>
        <taxon>Bacillati</taxon>
        <taxon>Actinomycetota</taxon>
        <taxon>Actinomycetes</taxon>
        <taxon>Kitasatosporales</taxon>
        <taxon>Streptomycetaceae</taxon>
        <taxon>Streptomyces</taxon>
    </lineage>
</organism>
<sequence>MPLPPTAPQPGPDTGPRNAEEVLVAPVALAGSGSSRTVSEPLDDAAGWSKVIAFGTDTYYTSPCQRVRIANPVEGHYGGWTITFAEDALGVPDWITTFDRNTPAEVVNAFTTTLVEGLDNNFRDRLQGGRHFTPSSPAALLSERNWQPAGHQPGAHYQLSPDGHAAYRIRLGRLHEFDELMEPELSTWRLSGGLDPLTAPTWRAYFSTSTPQHLITASAMALADHAPVSRFAPSIPDLHLPLVTIHPAPGPQQPRAAAALARSTRAPRNPDAASPVVPAQAAYSTPPRRQR</sequence>
<feature type="region of interest" description="Disordered" evidence="1">
    <location>
        <begin position="247"/>
        <end position="291"/>
    </location>
</feature>
<dbReference type="KEGG" id="slx:SLAV_05795"/>
<proteinExistence type="predicted"/>
<dbReference type="Proteomes" id="UP000231791">
    <property type="component" value="Chromosome"/>
</dbReference>
<protein>
    <submittedName>
        <fullName evidence="2">Uncharacterized protein</fullName>
    </submittedName>
</protein>
<feature type="compositionally biased region" description="Low complexity" evidence="1">
    <location>
        <begin position="253"/>
        <end position="267"/>
    </location>
</feature>
<dbReference type="AlphaFoldDB" id="A0A2K8P8K0"/>
<dbReference type="InterPro" id="IPR005523">
    <property type="entry name" value="DUF317_SPDY"/>
</dbReference>